<dbReference type="PANTHER" id="PTHR33055">
    <property type="entry name" value="TRANSPOSASE FOR INSERTION SEQUENCE ELEMENT IS1111A"/>
    <property type="match status" value="1"/>
</dbReference>
<dbReference type="GO" id="GO:0004803">
    <property type="term" value="F:transposase activity"/>
    <property type="evidence" value="ECO:0007669"/>
    <property type="project" value="InterPro"/>
</dbReference>
<keyword evidence="4" id="KW-1185">Reference proteome</keyword>
<evidence type="ECO:0000313" key="4">
    <source>
        <dbReference type="Proteomes" id="UP000248544"/>
    </source>
</evidence>
<dbReference type="InterPro" id="IPR002525">
    <property type="entry name" value="Transp_IS110-like_N"/>
</dbReference>
<dbReference type="EMBL" id="POUA01000673">
    <property type="protein sequence ID" value="PZG18183.1"/>
    <property type="molecule type" value="Genomic_DNA"/>
</dbReference>
<dbReference type="AlphaFoldDB" id="A0A2W2E6K3"/>
<dbReference type="GO" id="GO:0003677">
    <property type="term" value="F:DNA binding"/>
    <property type="evidence" value="ECO:0007669"/>
    <property type="project" value="InterPro"/>
</dbReference>
<dbReference type="Pfam" id="PF02371">
    <property type="entry name" value="Transposase_20"/>
    <property type="match status" value="1"/>
</dbReference>
<evidence type="ECO:0000259" key="1">
    <source>
        <dbReference type="Pfam" id="PF01548"/>
    </source>
</evidence>
<sequence length="359" mass="38742">MTEFKKPKARRIVGGVDTHADTHHAAVVLMNGRRVADREFSATRAGYADLLEWMRSFGRLQAVGVEGTGSYGAALARHLSDAEVKVVEVNRPDRQQRRAKGKSDPLDSYSAAEAVLADRARAVPKSGNGLAESIRVLHLIRAGAVKARTACLNELQALLVTAPAELREQLGGLKKARLADACSRLRPSADLADPAQSVKVALRHLAGRYRALSAEIDATYDQLKTLVEQARPELPAIKGVGVETAAQLPVTCGDNPERLSSEGSFAALCGVSPVPASSGRTRRHRLNHGGDRQANRALYVVVLSRMSCGPPTRAYVERGTAEGLSKREIIRCLKRYVARQLYKVIVRPQAPAAESPVLS</sequence>
<dbReference type="PANTHER" id="PTHR33055:SF16">
    <property type="entry name" value="TRANSPOSASE FOR INSERTION SEQUENCE ELEMENT IS1547"/>
    <property type="match status" value="1"/>
</dbReference>
<dbReference type="InterPro" id="IPR003346">
    <property type="entry name" value="Transposase_20"/>
</dbReference>
<protein>
    <submittedName>
        <fullName evidence="3">IS110 family transposase</fullName>
    </submittedName>
</protein>
<evidence type="ECO:0000259" key="2">
    <source>
        <dbReference type="Pfam" id="PF02371"/>
    </source>
</evidence>
<dbReference type="Proteomes" id="UP000248544">
    <property type="component" value="Unassembled WGS sequence"/>
</dbReference>
<gene>
    <name evidence="3" type="ORF">C1I98_38445</name>
</gene>
<dbReference type="NCBIfam" id="NF033542">
    <property type="entry name" value="transpos_IS110"/>
    <property type="match status" value="1"/>
</dbReference>
<feature type="domain" description="Transposase IS110-like N-terminal" evidence="1">
    <location>
        <begin position="15"/>
        <end position="160"/>
    </location>
</feature>
<accession>A0A2W2E6K3</accession>
<dbReference type="InterPro" id="IPR047650">
    <property type="entry name" value="Transpos_IS110"/>
</dbReference>
<comment type="caution">
    <text evidence="3">The sequence shown here is derived from an EMBL/GenBank/DDBJ whole genome shotgun (WGS) entry which is preliminary data.</text>
</comment>
<dbReference type="GO" id="GO:0006313">
    <property type="term" value="P:DNA transposition"/>
    <property type="evidence" value="ECO:0007669"/>
    <property type="project" value="InterPro"/>
</dbReference>
<feature type="domain" description="Transposase IS116/IS110/IS902 C-terminal" evidence="2">
    <location>
        <begin position="235"/>
        <end position="316"/>
    </location>
</feature>
<dbReference type="Pfam" id="PF01548">
    <property type="entry name" value="DEDD_Tnp_IS110"/>
    <property type="match status" value="1"/>
</dbReference>
<name>A0A2W2E6K3_9ACTN</name>
<reference evidence="3 4" key="1">
    <citation type="submission" date="2018-01" db="EMBL/GenBank/DDBJ databases">
        <title>Draft genome sequence of Sphaerisporangium sp. 7K107.</title>
        <authorList>
            <person name="Sahin N."/>
            <person name="Saygin H."/>
            <person name="Ay H."/>
        </authorList>
    </citation>
    <scope>NUCLEOTIDE SEQUENCE [LARGE SCALE GENOMIC DNA]</scope>
    <source>
        <strain evidence="3 4">7K107</strain>
    </source>
</reference>
<evidence type="ECO:0000313" key="3">
    <source>
        <dbReference type="EMBL" id="PZG18183.1"/>
    </source>
</evidence>
<proteinExistence type="predicted"/>
<dbReference type="RefSeq" id="WP_111172134.1">
    <property type="nucleotide sequence ID" value="NZ_POUA01000673.1"/>
</dbReference>
<organism evidence="3 4">
    <name type="scientific">Spongiactinospora gelatinilytica</name>
    <dbReference type="NCBI Taxonomy" id="2666298"/>
    <lineage>
        <taxon>Bacteria</taxon>
        <taxon>Bacillati</taxon>
        <taxon>Actinomycetota</taxon>
        <taxon>Actinomycetes</taxon>
        <taxon>Streptosporangiales</taxon>
        <taxon>Streptosporangiaceae</taxon>
        <taxon>Spongiactinospora</taxon>
    </lineage>
</organism>